<accession>A0A6G4XKT4</accession>
<dbReference type="EMBL" id="JAAKZW010000065">
    <property type="protein sequence ID" value="NGO77437.1"/>
    <property type="molecule type" value="Genomic_DNA"/>
</dbReference>
<organism evidence="2 3">
    <name type="scientific">Streptomyces mesophilus</name>
    <dbReference type="NCBI Taxonomy" id="1775132"/>
    <lineage>
        <taxon>Bacteria</taxon>
        <taxon>Bacillati</taxon>
        <taxon>Actinomycetota</taxon>
        <taxon>Actinomycetes</taxon>
        <taxon>Kitasatosporales</taxon>
        <taxon>Streptomycetaceae</taxon>
        <taxon>Streptomyces</taxon>
    </lineage>
</organism>
<proteinExistence type="predicted"/>
<dbReference type="InterPro" id="IPR010281">
    <property type="entry name" value="DUF885"/>
</dbReference>
<evidence type="ECO:0000256" key="1">
    <source>
        <dbReference type="SAM" id="MobiDB-lite"/>
    </source>
</evidence>
<feature type="compositionally biased region" description="Polar residues" evidence="1">
    <location>
        <begin position="1"/>
        <end position="11"/>
    </location>
</feature>
<dbReference type="AlphaFoldDB" id="A0A6G4XKT4"/>
<protein>
    <submittedName>
        <fullName evidence="2">DUF885 domain-containing protein</fullName>
    </submittedName>
</protein>
<feature type="region of interest" description="Disordered" evidence="1">
    <location>
        <begin position="1"/>
        <end position="31"/>
    </location>
</feature>
<dbReference type="PANTHER" id="PTHR33361:SF15">
    <property type="entry name" value="DUF885 FAMILY LIPOPROTEIN"/>
    <property type="match status" value="1"/>
</dbReference>
<feature type="compositionally biased region" description="Basic and acidic residues" evidence="1">
    <location>
        <begin position="12"/>
        <end position="21"/>
    </location>
</feature>
<gene>
    <name evidence="2" type="ORF">G6045_17475</name>
</gene>
<dbReference type="Proteomes" id="UP000481109">
    <property type="component" value="Unassembled WGS sequence"/>
</dbReference>
<reference evidence="2 3" key="1">
    <citation type="submission" date="2020-02" db="EMBL/GenBank/DDBJ databases">
        <title>Whole-genome analyses of novel actinobacteria.</title>
        <authorList>
            <person name="Sahin N."/>
            <person name="Tokatli A."/>
        </authorList>
    </citation>
    <scope>NUCLEOTIDE SEQUENCE [LARGE SCALE GENOMIC DNA]</scope>
    <source>
        <strain evidence="2 3">YC504</strain>
    </source>
</reference>
<name>A0A6G4XKT4_9ACTN</name>
<keyword evidence="3" id="KW-1185">Reference proteome</keyword>
<evidence type="ECO:0000313" key="3">
    <source>
        <dbReference type="Proteomes" id="UP000481109"/>
    </source>
</evidence>
<dbReference type="RefSeq" id="WP_165332903.1">
    <property type="nucleotide sequence ID" value="NZ_JAAKZW010000065.1"/>
</dbReference>
<dbReference type="PANTHER" id="PTHR33361">
    <property type="entry name" value="GLR0591 PROTEIN"/>
    <property type="match status" value="1"/>
</dbReference>
<evidence type="ECO:0000313" key="2">
    <source>
        <dbReference type="EMBL" id="NGO77437.1"/>
    </source>
</evidence>
<comment type="caution">
    <text evidence="2">The sequence shown here is derived from an EMBL/GenBank/DDBJ whole genome shotgun (WGS) entry which is preliminary data.</text>
</comment>
<dbReference type="Pfam" id="PF05960">
    <property type="entry name" value="DUF885"/>
    <property type="match status" value="1"/>
</dbReference>
<sequence>MGSTGISTTPATEERVKEAARAGHTGVPSAHATLDPRLRALTAFFVPVARERVGLHAEYDGRIPDLSPAGVRGALAELGPRAAEPYLDPHDEAHARAAEDAARIRFGRLELHRSNPMLHLASLDVACYDRAYAPEEERAVARAAHLARWPDAVDAAIEALDRVPAPVAQAALPAARGLAPAAAGHPAAAAALARFTARLTQLAEHGDPSAALGGAALQLLMSAAEACPVDLGRLADCAEAERARLLDVLRDAAAPGESVAQTVRRTQADRPTAAGMLVEVTALTRETLRWVAERGLVPYDDGECQVVEAPASRRHVFAGLSPAAPGEPDAPSVFHFTPPDPNWSVRKQEEWLAFFNRPFLSAFVLHEVAPGHHSHGRALRRAPGAVRRTLLSEAFTEGWALYAEQLALEEGFRSHDRGTAIGIALSGLQRSTRLSCAIGLHTGAMTVAEAARRFAQDAFLPAAAASAEAGRGLWDPEYGHYTWGKLALLEVREQARRAWGAGYSPARFHAALLELGAPPLGLLGTAVERG</sequence>